<gene>
    <name evidence="2" type="ORF">WG219_11160</name>
</gene>
<evidence type="ECO:0000259" key="1">
    <source>
        <dbReference type="SMART" id="SM00635"/>
    </source>
</evidence>
<dbReference type="InterPro" id="IPR045197">
    <property type="entry name" value="NUP210-like"/>
</dbReference>
<dbReference type="Pfam" id="PF02368">
    <property type="entry name" value="Big_2"/>
    <property type="match status" value="2"/>
</dbReference>
<dbReference type="SUPFAM" id="SSF49373">
    <property type="entry name" value="Invasin/intimin cell-adhesion fragments"/>
    <property type="match status" value="2"/>
</dbReference>
<dbReference type="InterPro" id="IPR011855">
    <property type="entry name" value="Phgtail_TP901_1"/>
</dbReference>
<dbReference type="Gene3D" id="2.60.40.1080">
    <property type="match status" value="2"/>
</dbReference>
<dbReference type="InterPro" id="IPR008964">
    <property type="entry name" value="Invasin/intimin_cell_adhesion"/>
</dbReference>
<keyword evidence="3" id="KW-1185">Reference proteome</keyword>
<accession>A0ABZ2RIL5</accession>
<dbReference type="PANTHER" id="PTHR23019:SF0">
    <property type="entry name" value="NUCLEAR PORE MEMBRANE GLYCOPROTEIN 210"/>
    <property type="match status" value="1"/>
</dbReference>
<protein>
    <submittedName>
        <fullName evidence="2">Phage tail tube protein</fullName>
    </submittedName>
</protein>
<dbReference type="PANTHER" id="PTHR23019">
    <property type="entry name" value="NUCLEAR PORE MEMBRANE GLYCOPROTEIN GP210-RELATED"/>
    <property type="match status" value="1"/>
</dbReference>
<dbReference type="InterPro" id="IPR003343">
    <property type="entry name" value="Big_2"/>
</dbReference>
<sequence length="330" mass="34027">MACKKTKIVGRDVILEYSIGCGDRIPSEGEWQRVSAMRNKELSIEWETTDATADDSVGALRENLATYQTMSISGSGTLKVGGAGYAPLLELTKHVISPEATDGQPVAWVRLTFPDLTFTAFMIITNCGRTAPHDNIVEYSFEAQATSSDFGLIVEDTPDVNAPDPTAVEVIPAALTLAAGKTYDVEAVVAPAQANQNVRWESSAPAVASVNLITGVVSANALGTATITAKSVDNPAISDTCAVTVVSNPSAIEVSPAAVSVADGATQQLTASVLPATAPQGLSYITGDPAIATVSASGLVTGVAEGETTITIRSTFAPGVIKTVQVEVTA</sequence>
<organism evidence="2 3">
    <name type="scientific">Ectopseudomonas mendocina</name>
    <name type="common">Pseudomonas mendocina</name>
    <dbReference type="NCBI Taxonomy" id="300"/>
    <lineage>
        <taxon>Bacteria</taxon>
        <taxon>Pseudomonadati</taxon>
        <taxon>Pseudomonadota</taxon>
        <taxon>Gammaproteobacteria</taxon>
        <taxon>Pseudomonadales</taxon>
        <taxon>Pseudomonadaceae</taxon>
        <taxon>Ectopseudomonas</taxon>
    </lineage>
</organism>
<feature type="domain" description="BIG2" evidence="1">
    <location>
        <begin position="164"/>
        <end position="241"/>
    </location>
</feature>
<proteinExistence type="predicted"/>
<reference evidence="2 3" key="1">
    <citation type="submission" date="2024-03" db="EMBL/GenBank/DDBJ databases">
        <title>Complete genome of BD2.</title>
        <authorList>
            <person name="Cao G."/>
        </authorList>
    </citation>
    <scope>NUCLEOTIDE SEQUENCE [LARGE SCALE GENOMIC DNA]</scope>
    <source>
        <strain evidence="2 3">BD2</strain>
    </source>
</reference>
<dbReference type="EMBL" id="CP148074">
    <property type="protein sequence ID" value="WXL23914.1"/>
    <property type="molecule type" value="Genomic_DNA"/>
</dbReference>
<name>A0ABZ2RIL5_ECTME</name>
<dbReference type="Pfam" id="PF06199">
    <property type="entry name" value="Phage_tail_2"/>
    <property type="match status" value="1"/>
</dbReference>
<dbReference type="SMART" id="SM00635">
    <property type="entry name" value="BID_2"/>
    <property type="match status" value="2"/>
</dbReference>
<evidence type="ECO:0000313" key="3">
    <source>
        <dbReference type="Proteomes" id="UP001476583"/>
    </source>
</evidence>
<dbReference type="Proteomes" id="UP001476583">
    <property type="component" value="Chromosome"/>
</dbReference>
<feature type="domain" description="BIG2" evidence="1">
    <location>
        <begin position="248"/>
        <end position="324"/>
    </location>
</feature>
<evidence type="ECO:0000313" key="2">
    <source>
        <dbReference type="EMBL" id="WXL23914.1"/>
    </source>
</evidence>